<protein>
    <submittedName>
        <fullName evidence="1">Uncharacterized protein</fullName>
    </submittedName>
</protein>
<evidence type="ECO:0000313" key="2">
    <source>
        <dbReference type="Proteomes" id="UP000276834"/>
    </source>
</evidence>
<evidence type="ECO:0000313" key="1">
    <source>
        <dbReference type="EMBL" id="RLW09322.1"/>
    </source>
</evidence>
<accession>A0A3L8SVI4</accession>
<organism evidence="1 2">
    <name type="scientific">Chloebia gouldiae</name>
    <name type="common">Gouldian finch</name>
    <name type="synonym">Erythrura gouldiae</name>
    <dbReference type="NCBI Taxonomy" id="44316"/>
    <lineage>
        <taxon>Eukaryota</taxon>
        <taxon>Metazoa</taxon>
        <taxon>Chordata</taxon>
        <taxon>Craniata</taxon>
        <taxon>Vertebrata</taxon>
        <taxon>Euteleostomi</taxon>
        <taxon>Archelosauria</taxon>
        <taxon>Archosauria</taxon>
        <taxon>Dinosauria</taxon>
        <taxon>Saurischia</taxon>
        <taxon>Theropoda</taxon>
        <taxon>Coelurosauria</taxon>
        <taxon>Aves</taxon>
        <taxon>Neognathae</taxon>
        <taxon>Neoaves</taxon>
        <taxon>Telluraves</taxon>
        <taxon>Australaves</taxon>
        <taxon>Passeriformes</taxon>
        <taxon>Passeroidea</taxon>
        <taxon>Passeridae</taxon>
        <taxon>Chloebia</taxon>
    </lineage>
</organism>
<dbReference type="Proteomes" id="UP000276834">
    <property type="component" value="Unassembled WGS sequence"/>
</dbReference>
<sequence>MEERRSAAGEGETTPGNANSGIVWWWACCSLFQSVLVAEFSLHASEPGDEEEIMEQDIHIHKYSLQDLWVEGFLWQSDCSQQAARASKHLWRTGDVLTQQTLSEPALLHFFALFGAFGETTSGVPSTASQETMEAQKELLEFEDVKFGVPHRQKDYSARNPAFSEE</sequence>
<reference evidence="1 2" key="1">
    <citation type="journal article" date="2018" name="Proc. R. Soc. B">
        <title>A non-coding region near Follistatin controls head colour polymorphism in the Gouldian finch.</title>
        <authorList>
            <person name="Toomey M.B."/>
            <person name="Marques C.I."/>
            <person name="Andrade P."/>
            <person name="Araujo P.M."/>
            <person name="Sabatino S."/>
            <person name="Gazda M.A."/>
            <person name="Afonso S."/>
            <person name="Lopes R.J."/>
            <person name="Corbo J.C."/>
            <person name="Carneiro M."/>
        </authorList>
    </citation>
    <scope>NUCLEOTIDE SEQUENCE [LARGE SCALE GENOMIC DNA]</scope>
    <source>
        <strain evidence="1">Red01</strain>
        <tissue evidence="1">Muscle</tissue>
    </source>
</reference>
<gene>
    <name evidence="1" type="ORF">DV515_00002713</name>
</gene>
<keyword evidence="2" id="KW-1185">Reference proteome</keyword>
<dbReference type="EMBL" id="QUSF01000005">
    <property type="protein sequence ID" value="RLW09322.1"/>
    <property type="molecule type" value="Genomic_DNA"/>
</dbReference>
<proteinExistence type="predicted"/>
<name>A0A3L8SVI4_CHLGU</name>
<comment type="caution">
    <text evidence="1">The sequence shown here is derived from an EMBL/GenBank/DDBJ whole genome shotgun (WGS) entry which is preliminary data.</text>
</comment>
<dbReference type="AlphaFoldDB" id="A0A3L8SVI4"/>